<gene>
    <name evidence="1" type="ORF">UFOVP150_4</name>
</gene>
<evidence type="ECO:0000313" key="1">
    <source>
        <dbReference type="EMBL" id="CAB5155374.1"/>
    </source>
</evidence>
<name>A0A6J7W6E3_9CAUD</name>
<reference evidence="1" key="1">
    <citation type="submission" date="2020-05" db="EMBL/GenBank/DDBJ databases">
        <authorList>
            <person name="Chiriac C."/>
            <person name="Salcher M."/>
            <person name="Ghai R."/>
            <person name="Kavagutti S V."/>
        </authorList>
    </citation>
    <scope>NUCLEOTIDE SEQUENCE</scope>
</reference>
<accession>A0A6J7W6E3</accession>
<proteinExistence type="predicted"/>
<organism evidence="1">
    <name type="scientific">uncultured Caudovirales phage</name>
    <dbReference type="NCBI Taxonomy" id="2100421"/>
    <lineage>
        <taxon>Viruses</taxon>
        <taxon>Duplodnaviria</taxon>
        <taxon>Heunggongvirae</taxon>
        <taxon>Uroviricota</taxon>
        <taxon>Caudoviricetes</taxon>
        <taxon>Peduoviridae</taxon>
        <taxon>Maltschvirus</taxon>
        <taxon>Maltschvirus maltsch</taxon>
    </lineage>
</organism>
<sequence>MNLRALANKVTQQVNPNIAITWRQSTGFTTDQYYHRTPTFADVMVQAQVQALSGDDLRHVDGLNITGVMRKVYAYGDIEALVRSAQKGGDILQFAPLAGQPVISWKVVQVTETWPDWCSVIVVMQTS</sequence>
<dbReference type="EMBL" id="LR798199">
    <property type="protein sequence ID" value="CAB5155374.1"/>
    <property type="molecule type" value="Genomic_DNA"/>
</dbReference>
<protein>
    <submittedName>
        <fullName evidence="1">Uncharacterized protein</fullName>
    </submittedName>
</protein>